<keyword evidence="3" id="KW-1185">Reference proteome</keyword>
<evidence type="ECO:0000313" key="3">
    <source>
        <dbReference type="Proteomes" id="UP000824120"/>
    </source>
</evidence>
<proteinExistence type="predicted"/>
<dbReference type="EMBL" id="JACXVP010000010">
    <property type="protein sequence ID" value="KAG5579155.1"/>
    <property type="molecule type" value="Genomic_DNA"/>
</dbReference>
<evidence type="ECO:0000256" key="1">
    <source>
        <dbReference type="SAM" id="MobiDB-lite"/>
    </source>
</evidence>
<protein>
    <submittedName>
        <fullName evidence="2">Uncharacterized protein</fullName>
    </submittedName>
</protein>
<organism evidence="2 3">
    <name type="scientific">Solanum commersonii</name>
    <name type="common">Commerson's wild potato</name>
    <name type="synonym">Commerson's nightshade</name>
    <dbReference type="NCBI Taxonomy" id="4109"/>
    <lineage>
        <taxon>Eukaryota</taxon>
        <taxon>Viridiplantae</taxon>
        <taxon>Streptophyta</taxon>
        <taxon>Embryophyta</taxon>
        <taxon>Tracheophyta</taxon>
        <taxon>Spermatophyta</taxon>
        <taxon>Magnoliopsida</taxon>
        <taxon>eudicotyledons</taxon>
        <taxon>Gunneridae</taxon>
        <taxon>Pentapetalae</taxon>
        <taxon>asterids</taxon>
        <taxon>lamiids</taxon>
        <taxon>Solanales</taxon>
        <taxon>Solanaceae</taxon>
        <taxon>Solanoideae</taxon>
        <taxon>Solaneae</taxon>
        <taxon>Solanum</taxon>
    </lineage>
</organism>
<sequence length="97" mass="11049">MGSHRGRIELKNHRNGHEESLTISRFGGKQGEIEISPEVEEEVAGEEDADKREKLLQKVQVSPFSRDYVDITHMGEKCLTTGGQIRVHAHEEHMPFK</sequence>
<dbReference type="Proteomes" id="UP000824120">
    <property type="component" value="Chromosome 10"/>
</dbReference>
<feature type="compositionally biased region" description="Basic and acidic residues" evidence="1">
    <location>
        <begin position="1"/>
        <end position="20"/>
    </location>
</feature>
<reference evidence="2 3" key="1">
    <citation type="submission" date="2020-09" db="EMBL/GenBank/DDBJ databases">
        <title>De no assembly of potato wild relative species, Solanum commersonii.</title>
        <authorList>
            <person name="Cho K."/>
        </authorList>
    </citation>
    <scope>NUCLEOTIDE SEQUENCE [LARGE SCALE GENOMIC DNA]</scope>
    <source>
        <strain evidence="2">LZ3.2</strain>
        <tissue evidence="2">Leaf</tissue>
    </source>
</reference>
<comment type="caution">
    <text evidence="2">The sequence shown here is derived from an EMBL/GenBank/DDBJ whole genome shotgun (WGS) entry which is preliminary data.</text>
</comment>
<evidence type="ECO:0000313" key="2">
    <source>
        <dbReference type="EMBL" id="KAG5579155.1"/>
    </source>
</evidence>
<name>A0A9J5WTF0_SOLCO</name>
<feature type="region of interest" description="Disordered" evidence="1">
    <location>
        <begin position="1"/>
        <end position="32"/>
    </location>
</feature>
<gene>
    <name evidence="2" type="ORF">H5410_049782</name>
</gene>
<dbReference type="AlphaFoldDB" id="A0A9J5WTF0"/>
<accession>A0A9J5WTF0</accession>